<name>A0A7W6UVK8_9HYPH</name>
<evidence type="ECO:0000313" key="4">
    <source>
        <dbReference type="EMBL" id="MBB4410393.1"/>
    </source>
</evidence>
<dbReference type="EMBL" id="JACIHM010000001">
    <property type="protein sequence ID" value="MBB4445080.1"/>
    <property type="molecule type" value="Genomic_DNA"/>
</dbReference>
<feature type="signal peptide" evidence="2">
    <location>
        <begin position="1"/>
        <end position="21"/>
    </location>
</feature>
<evidence type="ECO:0000313" key="6">
    <source>
        <dbReference type="Proteomes" id="UP000520770"/>
    </source>
</evidence>
<accession>A0A7W6UVK8</accession>
<dbReference type="RefSeq" id="WP_343062209.1">
    <property type="nucleotide sequence ID" value="NZ_JACIGW010000001.1"/>
</dbReference>
<dbReference type="PROSITE" id="PS51257">
    <property type="entry name" value="PROKAR_LIPOPROTEIN"/>
    <property type="match status" value="1"/>
</dbReference>
<gene>
    <name evidence="4" type="ORF">GGE31_000864</name>
    <name evidence="3" type="ORF">GGE33_000921</name>
    <name evidence="5" type="ORF">GGE35_000862</name>
</gene>
<feature type="compositionally biased region" description="Polar residues" evidence="1">
    <location>
        <begin position="126"/>
        <end position="136"/>
    </location>
</feature>
<keyword evidence="2" id="KW-0732">Signal</keyword>
<feature type="region of interest" description="Disordered" evidence="1">
    <location>
        <begin position="29"/>
        <end position="49"/>
    </location>
</feature>
<dbReference type="EMBL" id="JACIGW010000001">
    <property type="protein sequence ID" value="MBB4347213.1"/>
    <property type="molecule type" value="Genomic_DNA"/>
</dbReference>
<dbReference type="Proteomes" id="UP000524535">
    <property type="component" value="Unassembled WGS sequence"/>
</dbReference>
<proteinExistence type="predicted"/>
<feature type="compositionally biased region" description="Polar residues" evidence="1">
    <location>
        <begin position="39"/>
        <end position="48"/>
    </location>
</feature>
<dbReference type="Proteomes" id="UP000576087">
    <property type="component" value="Unassembled WGS sequence"/>
</dbReference>
<evidence type="ECO:0000256" key="1">
    <source>
        <dbReference type="SAM" id="MobiDB-lite"/>
    </source>
</evidence>
<feature type="region of interest" description="Disordered" evidence="1">
    <location>
        <begin position="90"/>
        <end position="136"/>
    </location>
</feature>
<evidence type="ECO:0000313" key="5">
    <source>
        <dbReference type="EMBL" id="MBB4445080.1"/>
    </source>
</evidence>
<dbReference type="EMBL" id="JACIGY010000001">
    <property type="protein sequence ID" value="MBB4410393.1"/>
    <property type="molecule type" value="Genomic_DNA"/>
</dbReference>
<evidence type="ECO:0000313" key="7">
    <source>
        <dbReference type="Proteomes" id="UP000524535"/>
    </source>
</evidence>
<feature type="chain" id="PRO_5044130340" description="Lipoprotein" evidence="2">
    <location>
        <begin position="22"/>
        <end position="261"/>
    </location>
</feature>
<evidence type="ECO:0000256" key="2">
    <source>
        <dbReference type="SAM" id="SignalP"/>
    </source>
</evidence>
<evidence type="ECO:0008006" key="9">
    <source>
        <dbReference type="Google" id="ProtNLM"/>
    </source>
</evidence>
<dbReference type="AlphaFoldDB" id="A0A7W6UVK8"/>
<comment type="caution">
    <text evidence="5">The sequence shown here is derived from an EMBL/GenBank/DDBJ whole genome shotgun (WGS) entry which is preliminary data.</text>
</comment>
<evidence type="ECO:0000313" key="8">
    <source>
        <dbReference type="Proteomes" id="UP000576087"/>
    </source>
</evidence>
<organism evidence="5 8">
    <name type="scientific">Aliirhizobium cellulosilyticum</name>
    <dbReference type="NCBI Taxonomy" id="393664"/>
    <lineage>
        <taxon>Bacteria</taxon>
        <taxon>Pseudomonadati</taxon>
        <taxon>Pseudomonadota</taxon>
        <taxon>Alphaproteobacteria</taxon>
        <taxon>Hyphomicrobiales</taxon>
        <taxon>Rhizobiaceae</taxon>
        <taxon>Aliirhizobium</taxon>
    </lineage>
</organism>
<feature type="compositionally biased region" description="Polar residues" evidence="1">
    <location>
        <begin position="107"/>
        <end position="120"/>
    </location>
</feature>
<dbReference type="Proteomes" id="UP000520770">
    <property type="component" value="Unassembled WGS sequence"/>
</dbReference>
<evidence type="ECO:0000313" key="3">
    <source>
        <dbReference type="EMBL" id="MBB4347213.1"/>
    </source>
</evidence>
<protein>
    <recommendedName>
        <fullName evidence="9">Lipoprotein</fullName>
    </recommendedName>
</protein>
<sequence length="261" mass="27354">MQRSGSWHIAATLAFSLALSACNTTDALTPQVDIGGGTERTSSPVTQADTDRMVGTYNASPIQSAPPASNIYAHRQGNTLDSQARALDDGEAISPSSSGPPPEWQGQVANGQIETPSSGSPPIASTAHQAELPSTSAESAGTIRFLPIIGAPVEAVTPLSRQLAVAARTSGVRIKSSSDTNTEHILKGYFSTLSDDGKVTVVYVWDVLDNGGARLHRMQGQETLSARGPDPWAAIPASVMQSIADKTISGYLDWRQTASRL</sequence>
<keyword evidence="7" id="KW-1185">Reference proteome</keyword>
<reference evidence="6 7" key="1">
    <citation type="submission" date="2020-08" db="EMBL/GenBank/DDBJ databases">
        <title>Genomic Encyclopedia of Type Strains, Phase IV (KMG-V): Genome sequencing to study the core and pangenomes of soil and plant-associated prokaryotes.</title>
        <authorList>
            <person name="Whitman W."/>
        </authorList>
    </citation>
    <scope>NUCLEOTIDE SEQUENCE [LARGE SCALE GENOMIC DNA]</scope>
    <source>
        <strain evidence="4 7">SEMIA 444</strain>
        <strain evidence="3 6">SEMIA 448</strain>
        <strain evidence="5 8">SEMIA 452</strain>
    </source>
</reference>